<reference evidence="8 9" key="1">
    <citation type="journal article" date="2011" name="Science">
        <title>Drosophila microbiome modulates host developmental and metabolic homeostasis via insulin signaling.</title>
        <authorList>
            <person name="Shin S.C."/>
            <person name="Kim S.H."/>
            <person name="You H."/>
            <person name="Kim B."/>
            <person name="Kim A.C."/>
            <person name="Lee K.A."/>
            <person name="Yoon J.H."/>
            <person name="Ryu J.H."/>
            <person name="Lee W.J."/>
        </authorList>
    </citation>
    <scope>NUCLEOTIDE SEQUENCE [LARGE SCALE GENOMIC DNA]</scope>
    <source>
        <strain evidence="8 9">DM001</strain>
    </source>
</reference>
<protein>
    <submittedName>
        <fullName evidence="8">Putative prophage CPZ-55 integrase</fullName>
    </submittedName>
</protein>
<evidence type="ECO:0000259" key="6">
    <source>
        <dbReference type="PROSITE" id="PS51898"/>
    </source>
</evidence>
<dbReference type="InterPro" id="IPR013762">
    <property type="entry name" value="Integrase-like_cat_sf"/>
</dbReference>
<dbReference type="GO" id="GO:0003677">
    <property type="term" value="F:DNA binding"/>
    <property type="evidence" value="ECO:0007669"/>
    <property type="project" value="UniProtKB-UniRule"/>
</dbReference>
<dbReference type="InterPro" id="IPR044068">
    <property type="entry name" value="CB"/>
</dbReference>
<dbReference type="InterPro" id="IPR038488">
    <property type="entry name" value="Integrase_DNA-bd_sf"/>
</dbReference>
<dbReference type="Gene3D" id="1.10.443.10">
    <property type="entry name" value="Intergrase catalytic core"/>
    <property type="match status" value="1"/>
</dbReference>
<evidence type="ECO:0000256" key="4">
    <source>
        <dbReference type="ARBA" id="ARBA00023172"/>
    </source>
</evidence>
<dbReference type="InterPro" id="IPR010998">
    <property type="entry name" value="Integrase_recombinase_N"/>
</dbReference>
<dbReference type="PROSITE" id="PS51900">
    <property type="entry name" value="CB"/>
    <property type="match status" value="1"/>
</dbReference>
<dbReference type="Pfam" id="PF13356">
    <property type="entry name" value="Arm-DNA-bind_3"/>
    <property type="match status" value="1"/>
</dbReference>
<dbReference type="GO" id="GO:0015074">
    <property type="term" value="P:DNA integration"/>
    <property type="evidence" value="ECO:0007669"/>
    <property type="project" value="UniProtKB-KW"/>
</dbReference>
<comment type="similarity">
    <text evidence="1">Belongs to the 'phage' integrase family.</text>
</comment>
<evidence type="ECO:0000313" key="9">
    <source>
        <dbReference type="Proteomes" id="UP000018454"/>
    </source>
</evidence>
<dbReference type="CDD" id="cd00801">
    <property type="entry name" value="INT_P4_C"/>
    <property type="match status" value="1"/>
</dbReference>
<evidence type="ECO:0000313" key="8">
    <source>
        <dbReference type="EMBL" id="EGE48549.1"/>
    </source>
</evidence>
<proteinExistence type="inferred from homology"/>
<dbReference type="AlphaFoldDB" id="F1YRV9"/>
<dbReference type="InterPro" id="IPR025166">
    <property type="entry name" value="Integrase_DNA_bind_dom"/>
</dbReference>
<dbReference type="Pfam" id="PF22022">
    <property type="entry name" value="Phage_int_M"/>
    <property type="match status" value="1"/>
</dbReference>
<keyword evidence="4" id="KW-0233">DNA recombination</keyword>
<feature type="domain" description="Core-binding (CB)" evidence="7">
    <location>
        <begin position="124"/>
        <end position="203"/>
    </location>
</feature>
<evidence type="ECO:0000256" key="5">
    <source>
        <dbReference type="PROSITE-ProRule" id="PRU01248"/>
    </source>
</evidence>
<evidence type="ECO:0000259" key="7">
    <source>
        <dbReference type="PROSITE" id="PS51900"/>
    </source>
</evidence>
<dbReference type="Gene3D" id="3.30.160.390">
    <property type="entry name" value="Integrase, DNA-binding domain"/>
    <property type="match status" value="1"/>
</dbReference>
<evidence type="ECO:0000256" key="3">
    <source>
        <dbReference type="ARBA" id="ARBA00023125"/>
    </source>
</evidence>
<evidence type="ECO:0000256" key="2">
    <source>
        <dbReference type="ARBA" id="ARBA00022908"/>
    </source>
</evidence>
<dbReference type="PANTHER" id="PTHR30629:SF2">
    <property type="entry name" value="PROPHAGE INTEGRASE INTS-RELATED"/>
    <property type="match status" value="1"/>
</dbReference>
<dbReference type="EMBL" id="AEUP01000014">
    <property type="protein sequence ID" value="EGE48549.1"/>
    <property type="molecule type" value="Genomic_DNA"/>
</dbReference>
<dbReference type="Gene3D" id="1.10.150.130">
    <property type="match status" value="1"/>
</dbReference>
<dbReference type="Pfam" id="PF00589">
    <property type="entry name" value="Phage_integrase"/>
    <property type="match status" value="1"/>
</dbReference>
<comment type="caution">
    <text evidence="8">The sequence shown here is derived from an EMBL/GenBank/DDBJ whole genome shotgun (WGS) entry which is preliminary data.</text>
</comment>
<organism evidence="8 9">
    <name type="scientific">Acetobacter pomorum DM001</name>
    <dbReference type="NCBI Taxonomy" id="945681"/>
    <lineage>
        <taxon>Bacteria</taxon>
        <taxon>Pseudomonadati</taxon>
        <taxon>Pseudomonadota</taxon>
        <taxon>Alphaproteobacteria</taxon>
        <taxon>Acetobacterales</taxon>
        <taxon>Acetobacteraceae</taxon>
        <taxon>Acetobacter</taxon>
    </lineage>
</organism>
<keyword evidence="2" id="KW-0229">DNA integration</keyword>
<name>F1YRV9_9PROT</name>
<sequence length="453" mass="49858">MVRCIRCSRRFGMKFTKSGIDALTCPPGKRDVMFTDDEVKGFAIRVNATGSKTFLFNYRFGGKARRLVLGQYGELTLAHARKLAEAARGKVLAGGHPAEEKKAVAQAFQQQAIEDARQAAANALTFEALIDRWTSNALRDSSASHRTEAPRRLRLNFADMLNRPAHALTVAEVQTRLDDVAEKHPTTARRLLSYGRALYSWATKRQLVEENPFAHVVVEGREVSRDRVLTNAELGAAWQAACQMPYAFGPFFRLLVLTLQRRSEVAGMRWEEITPDLTTWTIPASRTKNGKEHIVHLSEPARQVLASLHRQTDSKTGAVSPFVFTNTGRTPISGFSDGKERLEALMEQATNATGGRKNAGKKHSALPASGWRLHDLRRTGVTTMARLAIGPHVADKVLNHTEGAISGVAAVYQRHEFLKERAAALDAWAGHVLSVASATGIEPTAGNVVLLRR</sequence>
<gene>
    <name evidence="8" type="primary">intZ</name>
    <name evidence="8" type="ORF">APO_0645</name>
</gene>
<feature type="domain" description="Tyr recombinase" evidence="6">
    <location>
        <begin position="224"/>
        <end position="426"/>
    </location>
</feature>
<dbReference type="InterPro" id="IPR053876">
    <property type="entry name" value="Phage_int_M"/>
</dbReference>
<dbReference type="Proteomes" id="UP000018454">
    <property type="component" value="Unassembled WGS sequence"/>
</dbReference>
<dbReference type="InterPro" id="IPR002104">
    <property type="entry name" value="Integrase_catalytic"/>
</dbReference>
<accession>F1YRV9</accession>
<dbReference type="PANTHER" id="PTHR30629">
    <property type="entry name" value="PROPHAGE INTEGRASE"/>
    <property type="match status" value="1"/>
</dbReference>
<dbReference type="SUPFAM" id="SSF56349">
    <property type="entry name" value="DNA breaking-rejoining enzymes"/>
    <property type="match status" value="1"/>
</dbReference>
<dbReference type="InterPro" id="IPR011010">
    <property type="entry name" value="DNA_brk_join_enz"/>
</dbReference>
<keyword evidence="3 5" id="KW-0238">DNA-binding</keyword>
<evidence type="ECO:0000256" key="1">
    <source>
        <dbReference type="ARBA" id="ARBA00008857"/>
    </source>
</evidence>
<dbReference type="GO" id="GO:0006310">
    <property type="term" value="P:DNA recombination"/>
    <property type="evidence" value="ECO:0007669"/>
    <property type="project" value="UniProtKB-KW"/>
</dbReference>
<dbReference type="PROSITE" id="PS51898">
    <property type="entry name" value="TYR_RECOMBINASE"/>
    <property type="match status" value="1"/>
</dbReference>
<dbReference type="InterPro" id="IPR050808">
    <property type="entry name" value="Phage_Integrase"/>
</dbReference>